<dbReference type="AlphaFoldDB" id="A0A225WFI2"/>
<organism evidence="1 2">
    <name type="scientific">Phytophthora megakarya</name>
    <dbReference type="NCBI Taxonomy" id="4795"/>
    <lineage>
        <taxon>Eukaryota</taxon>
        <taxon>Sar</taxon>
        <taxon>Stramenopiles</taxon>
        <taxon>Oomycota</taxon>
        <taxon>Peronosporomycetes</taxon>
        <taxon>Peronosporales</taxon>
        <taxon>Peronosporaceae</taxon>
        <taxon>Phytophthora</taxon>
    </lineage>
</organism>
<sequence>MTADEQQVFSAYMKGDLDFPASPTFLTCTTTTLKRAGMLAYHQRHIEVTLIANVGSNLQVCKYLKKKSILRELHTANGGTAQDSLMMKRLMNSKTMGRSSLKFRAGALVLAGANATQVGIKPTPQLAQHYAINVVGVTGLDLFTILTVFNSIAVNHVMDIRQRGLDGLNEADNDYWTVFFSDLDCPSMLRGVTCIIAKDAEMTIHNFKREPLAPCIRCLNPKHHHSRCNVSPQMLPNVRAN</sequence>
<dbReference type="OrthoDB" id="127282at2759"/>
<comment type="caution">
    <text evidence="1">The sequence shown here is derived from an EMBL/GenBank/DDBJ whole genome shotgun (WGS) entry which is preliminary data.</text>
</comment>
<evidence type="ECO:0000313" key="1">
    <source>
        <dbReference type="EMBL" id="OWZ16282.1"/>
    </source>
</evidence>
<keyword evidence="2" id="KW-1185">Reference proteome</keyword>
<protein>
    <submittedName>
        <fullName evidence="1">Uncharacterized protein</fullName>
    </submittedName>
</protein>
<proteinExistence type="predicted"/>
<reference evidence="2" key="1">
    <citation type="submission" date="2017-03" db="EMBL/GenBank/DDBJ databases">
        <title>Phytopthora megakarya and P. palmivora, two closely related causual agents of cacao black pod achieved similar genome size and gene model numbers by different mechanisms.</title>
        <authorList>
            <person name="Ali S."/>
            <person name="Shao J."/>
            <person name="Larry D.J."/>
            <person name="Kronmiller B."/>
            <person name="Shen D."/>
            <person name="Strem M.D."/>
            <person name="Melnick R.L."/>
            <person name="Guiltinan M.J."/>
            <person name="Tyler B.M."/>
            <person name="Meinhardt L.W."/>
            <person name="Bailey B.A."/>
        </authorList>
    </citation>
    <scope>NUCLEOTIDE SEQUENCE [LARGE SCALE GENOMIC DNA]</scope>
    <source>
        <strain evidence="2">zdho120</strain>
    </source>
</reference>
<evidence type="ECO:0000313" key="2">
    <source>
        <dbReference type="Proteomes" id="UP000198211"/>
    </source>
</evidence>
<accession>A0A225WFI2</accession>
<name>A0A225WFI2_9STRA</name>
<dbReference type="Proteomes" id="UP000198211">
    <property type="component" value="Unassembled WGS sequence"/>
</dbReference>
<gene>
    <name evidence="1" type="ORF">PHMEG_0009946</name>
</gene>
<dbReference type="EMBL" id="NBNE01000961">
    <property type="protein sequence ID" value="OWZ16282.1"/>
    <property type="molecule type" value="Genomic_DNA"/>
</dbReference>